<feature type="transmembrane region" description="Helical" evidence="6">
    <location>
        <begin position="172"/>
        <end position="190"/>
    </location>
</feature>
<evidence type="ECO:0000313" key="8">
    <source>
        <dbReference type="EMBL" id="PRY94251.1"/>
    </source>
</evidence>
<proteinExistence type="predicted"/>
<dbReference type="PANTHER" id="PTHR42709:SF6">
    <property type="entry name" value="UNDECAPRENYL PHOSPHATE TRANSPORTER A"/>
    <property type="match status" value="1"/>
</dbReference>
<dbReference type="AlphaFoldDB" id="A0A2T0X5L6"/>
<keyword evidence="2" id="KW-1003">Cell membrane</keyword>
<organism evidence="8 9">
    <name type="scientific">Donghicola tyrosinivorans</name>
    <dbReference type="NCBI Taxonomy" id="1652492"/>
    <lineage>
        <taxon>Bacteria</taxon>
        <taxon>Pseudomonadati</taxon>
        <taxon>Pseudomonadota</taxon>
        <taxon>Alphaproteobacteria</taxon>
        <taxon>Rhodobacterales</taxon>
        <taxon>Roseobacteraceae</taxon>
        <taxon>Donghicola</taxon>
    </lineage>
</organism>
<comment type="subcellular location">
    <subcellularLocation>
        <location evidence="1">Cell membrane</location>
        <topology evidence="1">Multi-pass membrane protein</topology>
    </subcellularLocation>
</comment>
<protein>
    <submittedName>
        <fullName evidence="8">Membrane protein DedA with SNARE-associated domain</fullName>
    </submittedName>
</protein>
<reference evidence="8 9" key="1">
    <citation type="submission" date="2018-03" db="EMBL/GenBank/DDBJ databases">
        <title>Genomic Encyclopedia of Archaeal and Bacterial Type Strains, Phase II (KMG-II): from individual species to whole genera.</title>
        <authorList>
            <person name="Goeker M."/>
        </authorList>
    </citation>
    <scope>NUCLEOTIDE SEQUENCE [LARGE SCALE GENOMIC DNA]</scope>
    <source>
        <strain evidence="8 9">DSM 100212</strain>
    </source>
</reference>
<sequence>MTEYLFGLVTDYGVWVIFASTFLSCLLVPMPSSLMMLASGAMAAVGDMVLWQVAASAFAGAVLGDQSGYQIGRRAGAGLHRLTKGSHSRQQLLERAHTTVDKHGGIGVFLSTWLFAPLGPWVNMVAGATRLSWPRFTLWDTLGETIWVTIYVGLGFAFSTSFSAVGEILSNAIGFVTSLAAAIALGAWLLHRAKRAKKHT</sequence>
<dbReference type="OrthoDB" id="9782291at2"/>
<keyword evidence="5 6" id="KW-0472">Membrane</keyword>
<name>A0A2T0X5L6_9RHOB</name>
<keyword evidence="4 6" id="KW-1133">Transmembrane helix</keyword>
<feature type="transmembrane region" description="Helical" evidence="6">
    <location>
        <begin position="12"/>
        <end position="29"/>
    </location>
</feature>
<evidence type="ECO:0000259" key="7">
    <source>
        <dbReference type="Pfam" id="PF09335"/>
    </source>
</evidence>
<dbReference type="InterPro" id="IPR051311">
    <property type="entry name" value="DedA_domain"/>
</dbReference>
<comment type="caution">
    <text evidence="8">The sequence shown here is derived from an EMBL/GenBank/DDBJ whole genome shotgun (WGS) entry which is preliminary data.</text>
</comment>
<evidence type="ECO:0000256" key="5">
    <source>
        <dbReference type="ARBA" id="ARBA00023136"/>
    </source>
</evidence>
<evidence type="ECO:0000256" key="6">
    <source>
        <dbReference type="SAM" id="Phobius"/>
    </source>
</evidence>
<keyword evidence="3 6" id="KW-0812">Transmembrane</keyword>
<dbReference type="Pfam" id="PF09335">
    <property type="entry name" value="VTT_dom"/>
    <property type="match status" value="1"/>
</dbReference>
<keyword evidence="9" id="KW-1185">Reference proteome</keyword>
<evidence type="ECO:0000256" key="4">
    <source>
        <dbReference type="ARBA" id="ARBA00022989"/>
    </source>
</evidence>
<dbReference type="PANTHER" id="PTHR42709">
    <property type="entry name" value="ALKALINE PHOSPHATASE LIKE PROTEIN"/>
    <property type="match status" value="1"/>
</dbReference>
<dbReference type="GO" id="GO:0005886">
    <property type="term" value="C:plasma membrane"/>
    <property type="evidence" value="ECO:0007669"/>
    <property type="project" value="UniProtKB-SubCell"/>
</dbReference>
<evidence type="ECO:0000256" key="2">
    <source>
        <dbReference type="ARBA" id="ARBA00022475"/>
    </source>
</evidence>
<evidence type="ECO:0000256" key="3">
    <source>
        <dbReference type="ARBA" id="ARBA00022692"/>
    </source>
</evidence>
<evidence type="ECO:0000256" key="1">
    <source>
        <dbReference type="ARBA" id="ARBA00004651"/>
    </source>
</evidence>
<accession>A0A2T0X5L6</accession>
<dbReference type="EMBL" id="PVTQ01000001">
    <property type="protein sequence ID" value="PRY94251.1"/>
    <property type="molecule type" value="Genomic_DNA"/>
</dbReference>
<evidence type="ECO:0000313" key="9">
    <source>
        <dbReference type="Proteomes" id="UP000238392"/>
    </source>
</evidence>
<dbReference type="Proteomes" id="UP000238392">
    <property type="component" value="Unassembled WGS sequence"/>
</dbReference>
<dbReference type="InterPro" id="IPR032816">
    <property type="entry name" value="VTT_dom"/>
</dbReference>
<feature type="domain" description="VTT" evidence="7">
    <location>
        <begin position="31"/>
        <end position="155"/>
    </location>
</feature>
<feature type="transmembrane region" description="Helical" evidence="6">
    <location>
        <begin position="41"/>
        <end position="63"/>
    </location>
</feature>
<feature type="transmembrane region" description="Helical" evidence="6">
    <location>
        <begin position="146"/>
        <end position="166"/>
    </location>
</feature>
<gene>
    <name evidence="8" type="ORF">CLV74_101387</name>
</gene>
<dbReference type="RefSeq" id="WP_106262509.1">
    <property type="nucleotide sequence ID" value="NZ_PVTQ01000001.1"/>
</dbReference>